<protein>
    <submittedName>
        <fullName evidence="1">Uncharacterized protein</fullName>
    </submittedName>
</protein>
<sequence length="146" mass="16645">MEIIHLPFCLLRYELQNSKSQQGISILVDGYRREARHMKEAELRLSDRPDDAEEFPYPLDREETLEIARNYISSLRMARTFSPGITFGREPAIKHIIQYPFCVVYRRSAGGSVKFDMVDGLTGKRGGTLANQAFLAALYEGKPGHH</sequence>
<gene>
    <name evidence="1" type="ORF">METZ01_LOCUS126588</name>
</gene>
<reference evidence="1" key="1">
    <citation type="submission" date="2018-05" db="EMBL/GenBank/DDBJ databases">
        <authorList>
            <person name="Lanie J.A."/>
            <person name="Ng W.-L."/>
            <person name="Kazmierczak K.M."/>
            <person name="Andrzejewski T.M."/>
            <person name="Davidsen T.M."/>
            <person name="Wayne K.J."/>
            <person name="Tettelin H."/>
            <person name="Glass J.I."/>
            <person name="Rusch D."/>
            <person name="Podicherti R."/>
            <person name="Tsui H.-C.T."/>
            <person name="Winkler M.E."/>
        </authorList>
    </citation>
    <scope>NUCLEOTIDE SEQUENCE</scope>
</reference>
<name>A0A381Y9Q8_9ZZZZ</name>
<dbReference type="EMBL" id="UINC01017706">
    <property type="protein sequence ID" value="SVA73734.1"/>
    <property type="molecule type" value="Genomic_DNA"/>
</dbReference>
<proteinExistence type="predicted"/>
<dbReference type="AlphaFoldDB" id="A0A381Y9Q8"/>
<accession>A0A381Y9Q8</accession>
<organism evidence="1">
    <name type="scientific">marine metagenome</name>
    <dbReference type="NCBI Taxonomy" id="408172"/>
    <lineage>
        <taxon>unclassified sequences</taxon>
        <taxon>metagenomes</taxon>
        <taxon>ecological metagenomes</taxon>
    </lineage>
</organism>
<evidence type="ECO:0000313" key="1">
    <source>
        <dbReference type="EMBL" id="SVA73734.1"/>
    </source>
</evidence>